<dbReference type="SUPFAM" id="SSF55486">
    <property type="entry name" value="Metalloproteases ('zincins'), catalytic domain"/>
    <property type="match status" value="1"/>
</dbReference>
<proteinExistence type="inferred from homology"/>
<evidence type="ECO:0000256" key="6">
    <source>
        <dbReference type="RuleBase" id="RU003435"/>
    </source>
</evidence>
<keyword evidence="2 6" id="KW-0479">Metal-binding</keyword>
<evidence type="ECO:0000259" key="7">
    <source>
        <dbReference type="Pfam" id="PF01432"/>
    </source>
</evidence>
<evidence type="ECO:0000313" key="8">
    <source>
        <dbReference type="EMBL" id="KAF6138279.1"/>
    </source>
</evidence>
<dbReference type="InterPro" id="IPR001567">
    <property type="entry name" value="Pept_M3A_M3B_dom"/>
</dbReference>
<comment type="caution">
    <text evidence="8">The sequence shown here is derived from an EMBL/GenBank/DDBJ whole genome shotgun (WGS) entry which is preliminary data.</text>
</comment>
<evidence type="ECO:0000256" key="1">
    <source>
        <dbReference type="ARBA" id="ARBA00022670"/>
    </source>
</evidence>
<dbReference type="Gene3D" id="1.10.1370.40">
    <property type="match status" value="1"/>
</dbReference>
<dbReference type="EMBL" id="JACGCM010002602">
    <property type="protein sequence ID" value="KAF6138279.1"/>
    <property type="molecule type" value="Genomic_DNA"/>
</dbReference>
<keyword evidence="3 6" id="KW-0378">Hydrolase</keyword>
<name>A0A7J7L6V5_9MAGN</name>
<protein>
    <recommendedName>
        <fullName evidence="7">Peptidase M3A/M3B catalytic domain-containing protein</fullName>
    </recommendedName>
</protein>
<accession>A0A7J7L6V5</accession>
<evidence type="ECO:0000256" key="2">
    <source>
        <dbReference type="ARBA" id="ARBA00022723"/>
    </source>
</evidence>
<keyword evidence="9" id="KW-1185">Reference proteome</keyword>
<dbReference type="PANTHER" id="PTHR11804:SF79">
    <property type="entry name" value="MITOCHONDRIAL INTERMEDIATE PEPTIDASE"/>
    <property type="match status" value="1"/>
</dbReference>
<comment type="similarity">
    <text evidence="6">Belongs to the peptidase M3 family.</text>
</comment>
<keyword evidence="1 6" id="KW-0645">Protease</keyword>
<dbReference type="GO" id="GO:0006508">
    <property type="term" value="P:proteolysis"/>
    <property type="evidence" value="ECO:0007669"/>
    <property type="project" value="UniProtKB-KW"/>
</dbReference>
<dbReference type="GO" id="GO:0004222">
    <property type="term" value="F:metalloendopeptidase activity"/>
    <property type="evidence" value="ECO:0007669"/>
    <property type="project" value="InterPro"/>
</dbReference>
<dbReference type="GO" id="GO:0046872">
    <property type="term" value="F:metal ion binding"/>
    <property type="evidence" value="ECO:0007669"/>
    <property type="project" value="UniProtKB-UniRule"/>
</dbReference>
<dbReference type="InterPro" id="IPR045090">
    <property type="entry name" value="Pept_M3A_M3B"/>
</dbReference>
<dbReference type="Proteomes" id="UP000541444">
    <property type="component" value="Unassembled WGS sequence"/>
</dbReference>
<dbReference type="Pfam" id="PF01432">
    <property type="entry name" value="Peptidase_M3"/>
    <property type="match status" value="1"/>
</dbReference>
<keyword evidence="4 6" id="KW-0862">Zinc</keyword>
<evidence type="ECO:0000256" key="5">
    <source>
        <dbReference type="ARBA" id="ARBA00023049"/>
    </source>
</evidence>
<reference evidence="8 9" key="1">
    <citation type="journal article" date="2020" name="IScience">
        <title>Genome Sequencing of the Endangered Kingdonia uniflora (Circaeasteraceae, Ranunculales) Reveals Potential Mechanisms of Evolutionary Specialization.</title>
        <authorList>
            <person name="Sun Y."/>
            <person name="Deng T."/>
            <person name="Zhang A."/>
            <person name="Moore M.J."/>
            <person name="Landis J.B."/>
            <person name="Lin N."/>
            <person name="Zhang H."/>
            <person name="Zhang X."/>
            <person name="Huang J."/>
            <person name="Zhang X."/>
            <person name="Sun H."/>
            <person name="Wang H."/>
        </authorList>
    </citation>
    <scope>NUCLEOTIDE SEQUENCE [LARGE SCALE GENOMIC DNA]</scope>
    <source>
        <strain evidence="8">TB1705</strain>
        <tissue evidence="8">Leaf</tissue>
    </source>
</reference>
<dbReference type="AlphaFoldDB" id="A0A7J7L6V5"/>
<dbReference type="OrthoDB" id="17530at2759"/>
<organism evidence="8 9">
    <name type="scientific">Kingdonia uniflora</name>
    <dbReference type="NCBI Taxonomy" id="39325"/>
    <lineage>
        <taxon>Eukaryota</taxon>
        <taxon>Viridiplantae</taxon>
        <taxon>Streptophyta</taxon>
        <taxon>Embryophyta</taxon>
        <taxon>Tracheophyta</taxon>
        <taxon>Spermatophyta</taxon>
        <taxon>Magnoliopsida</taxon>
        <taxon>Ranunculales</taxon>
        <taxon>Circaeasteraceae</taxon>
        <taxon>Kingdonia</taxon>
    </lineage>
</organism>
<evidence type="ECO:0000313" key="9">
    <source>
        <dbReference type="Proteomes" id="UP000541444"/>
    </source>
</evidence>
<evidence type="ECO:0000256" key="3">
    <source>
        <dbReference type="ARBA" id="ARBA00022801"/>
    </source>
</evidence>
<feature type="domain" description="Peptidase M3A/M3B catalytic" evidence="7">
    <location>
        <begin position="4"/>
        <end position="127"/>
    </location>
</feature>
<gene>
    <name evidence="8" type="ORF">GIB67_001429</name>
</gene>
<comment type="cofactor">
    <cofactor evidence="6">
        <name>Zn(2+)</name>
        <dbReference type="ChEBI" id="CHEBI:29105"/>
    </cofactor>
    <text evidence="6">Binds 1 zinc ion.</text>
</comment>
<evidence type="ECO:0000256" key="4">
    <source>
        <dbReference type="ARBA" id="ARBA00022833"/>
    </source>
</evidence>
<sequence>MRYTSSRFFDNFKKLKKENTIEDFKKIRNFKSQRCDQRYEDLEPWDETYFTGMMKSFAYNLDSTSLFGATFHSIPLAPHESWYEDVLKMSLHHPDPEEGDLGYLYLDLNSRKGKYPGCANFAIKGGRRLSETKY</sequence>
<dbReference type="PANTHER" id="PTHR11804">
    <property type="entry name" value="PROTEASE M3 THIMET OLIGOPEPTIDASE-RELATED"/>
    <property type="match status" value="1"/>
</dbReference>
<dbReference type="GO" id="GO:0006518">
    <property type="term" value="P:peptide metabolic process"/>
    <property type="evidence" value="ECO:0007669"/>
    <property type="project" value="TreeGrafter"/>
</dbReference>
<keyword evidence="5 6" id="KW-0482">Metalloprotease</keyword>